<feature type="transmembrane region" description="Helical" evidence="10">
    <location>
        <begin position="80"/>
        <end position="96"/>
    </location>
</feature>
<dbReference type="InterPro" id="IPR036259">
    <property type="entry name" value="MFS_trans_sf"/>
</dbReference>
<evidence type="ECO:0000256" key="5">
    <source>
        <dbReference type="ARBA" id="ARBA00023136"/>
    </source>
</evidence>
<feature type="transmembrane region" description="Helical" evidence="10">
    <location>
        <begin position="52"/>
        <end position="73"/>
    </location>
</feature>
<feature type="transmembrane region" description="Helical" evidence="10">
    <location>
        <begin position="102"/>
        <end position="120"/>
    </location>
</feature>
<comment type="similarity">
    <text evidence="2">Belongs to the unc-93 family.</text>
</comment>
<evidence type="ECO:0000256" key="2">
    <source>
        <dbReference type="ARBA" id="ARBA00009172"/>
    </source>
</evidence>
<evidence type="ECO:0000256" key="10">
    <source>
        <dbReference type="SAM" id="Phobius"/>
    </source>
</evidence>
<comment type="caution">
    <text evidence="11">The sequence shown here is derived from an EMBL/GenBank/DDBJ whole genome shotgun (WGS) entry which is preliminary data.</text>
</comment>
<evidence type="ECO:0000313" key="12">
    <source>
        <dbReference type="Proteomes" id="UP001175271"/>
    </source>
</evidence>
<feature type="transmembrane region" description="Helical" evidence="10">
    <location>
        <begin position="12"/>
        <end position="32"/>
    </location>
</feature>
<evidence type="ECO:0000256" key="7">
    <source>
        <dbReference type="ARBA" id="ARBA00040302"/>
    </source>
</evidence>
<feature type="compositionally biased region" description="Basic and acidic residues" evidence="9">
    <location>
        <begin position="659"/>
        <end position="672"/>
    </location>
</feature>
<evidence type="ECO:0000256" key="1">
    <source>
        <dbReference type="ARBA" id="ARBA00004141"/>
    </source>
</evidence>
<feature type="transmembrane region" description="Helical" evidence="10">
    <location>
        <begin position="343"/>
        <end position="367"/>
    </location>
</feature>
<feature type="transmembrane region" description="Helical" evidence="10">
    <location>
        <begin position="402"/>
        <end position="421"/>
    </location>
</feature>
<organism evidence="11 12">
    <name type="scientific">Steinernema hermaphroditum</name>
    <dbReference type="NCBI Taxonomy" id="289476"/>
    <lineage>
        <taxon>Eukaryota</taxon>
        <taxon>Metazoa</taxon>
        <taxon>Ecdysozoa</taxon>
        <taxon>Nematoda</taxon>
        <taxon>Chromadorea</taxon>
        <taxon>Rhabditida</taxon>
        <taxon>Tylenchina</taxon>
        <taxon>Panagrolaimomorpha</taxon>
        <taxon>Strongyloidoidea</taxon>
        <taxon>Steinernematidae</taxon>
        <taxon>Steinernema</taxon>
    </lineage>
</organism>
<feature type="compositionally biased region" description="Low complexity" evidence="9">
    <location>
        <begin position="545"/>
        <end position="558"/>
    </location>
</feature>
<feature type="compositionally biased region" description="Basic and acidic residues" evidence="9">
    <location>
        <begin position="559"/>
        <end position="641"/>
    </location>
</feature>
<evidence type="ECO:0000256" key="3">
    <source>
        <dbReference type="ARBA" id="ARBA00022692"/>
    </source>
</evidence>
<dbReference type="AlphaFoldDB" id="A0AA39HIK9"/>
<keyword evidence="3 10" id="KW-0812">Transmembrane</keyword>
<dbReference type="Pfam" id="PF05978">
    <property type="entry name" value="UNC-93"/>
    <property type="match status" value="1"/>
</dbReference>
<dbReference type="Proteomes" id="UP001175271">
    <property type="component" value="Unassembled WGS sequence"/>
</dbReference>
<keyword evidence="12" id="KW-1185">Reference proteome</keyword>
<feature type="compositionally biased region" description="Polar residues" evidence="9">
    <location>
        <begin position="648"/>
        <end position="657"/>
    </location>
</feature>
<keyword evidence="4 10" id="KW-1133">Transmembrane helix</keyword>
<dbReference type="InterPro" id="IPR051617">
    <property type="entry name" value="UNC-93-like_regulator"/>
</dbReference>
<feature type="transmembrane region" description="Helical" evidence="10">
    <location>
        <begin position="232"/>
        <end position="249"/>
    </location>
</feature>
<keyword evidence="6" id="KW-0325">Glycoprotein</keyword>
<feature type="transmembrane region" description="Helical" evidence="10">
    <location>
        <begin position="269"/>
        <end position="292"/>
    </location>
</feature>
<gene>
    <name evidence="11" type="ORF">QR680_017982</name>
</gene>
<dbReference type="SUPFAM" id="SSF103473">
    <property type="entry name" value="MFS general substrate transporter"/>
    <property type="match status" value="1"/>
</dbReference>
<feature type="transmembrane region" description="Helical" evidence="10">
    <location>
        <begin position="176"/>
        <end position="196"/>
    </location>
</feature>
<evidence type="ECO:0000313" key="11">
    <source>
        <dbReference type="EMBL" id="KAK0405418.1"/>
    </source>
</evidence>
<dbReference type="GO" id="GO:0016020">
    <property type="term" value="C:membrane"/>
    <property type="evidence" value="ECO:0007669"/>
    <property type="project" value="UniProtKB-SubCell"/>
</dbReference>
<comment type="subcellular location">
    <subcellularLocation>
        <location evidence="1">Membrane</location>
        <topology evidence="1">Multi-pass membrane protein</topology>
    </subcellularLocation>
</comment>
<dbReference type="PANTHER" id="PTHR23294">
    <property type="entry name" value="ET TRANSLATION PRODUCT-RELATED"/>
    <property type="match status" value="1"/>
</dbReference>
<evidence type="ECO:0000256" key="4">
    <source>
        <dbReference type="ARBA" id="ARBA00022989"/>
    </source>
</evidence>
<evidence type="ECO:0000256" key="8">
    <source>
        <dbReference type="ARBA" id="ARBA00041910"/>
    </source>
</evidence>
<dbReference type="PANTHER" id="PTHR23294:SF0">
    <property type="entry name" value="UNC93-LIKE PROTEIN MFSD11"/>
    <property type="match status" value="1"/>
</dbReference>
<accession>A0AA39HIK9</accession>
<feature type="transmembrane region" description="Helical" evidence="10">
    <location>
        <begin position="141"/>
        <end position="164"/>
    </location>
</feature>
<evidence type="ECO:0000256" key="9">
    <source>
        <dbReference type="SAM" id="MobiDB-lite"/>
    </source>
</evidence>
<dbReference type="EMBL" id="JAUCMV010000004">
    <property type="protein sequence ID" value="KAK0405418.1"/>
    <property type="molecule type" value="Genomic_DNA"/>
</dbReference>
<evidence type="ECO:0000256" key="6">
    <source>
        <dbReference type="ARBA" id="ARBA00023180"/>
    </source>
</evidence>
<name>A0AA39HIK9_9BILA</name>
<reference evidence="11" key="1">
    <citation type="submission" date="2023-06" db="EMBL/GenBank/DDBJ databases">
        <title>Genomic analysis of the entomopathogenic nematode Steinernema hermaphroditum.</title>
        <authorList>
            <person name="Schwarz E.M."/>
            <person name="Heppert J.K."/>
            <person name="Baniya A."/>
            <person name="Schwartz H.T."/>
            <person name="Tan C.-H."/>
            <person name="Antoshechkin I."/>
            <person name="Sternberg P.W."/>
            <person name="Goodrich-Blair H."/>
            <person name="Dillman A.R."/>
        </authorList>
    </citation>
    <scope>NUCLEOTIDE SEQUENCE</scope>
    <source>
        <strain evidence="11">PS9179</strain>
        <tissue evidence="11">Whole animal</tissue>
    </source>
</reference>
<dbReference type="InterPro" id="IPR010291">
    <property type="entry name" value="Ion_channel_UNC-93"/>
</dbReference>
<feature type="transmembrane region" description="Helical" evidence="10">
    <location>
        <begin position="304"/>
        <end position="323"/>
    </location>
</feature>
<protein>
    <recommendedName>
        <fullName evidence="7">UNC93-like protein MFSD11</fullName>
    </recommendedName>
    <alternativeName>
        <fullName evidence="8">Major facilitator superfamily domain-containing protein 11</fullName>
    </alternativeName>
</protein>
<feature type="compositionally biased region" description="Polar residues" evidence="9">
    <location>
        <begin position="516"/>
        <end position="542"/>
    </location>
</feature>
<sequence>MAPTVDLELRTVVQVGIGFFCVLFAFLTQSIIEQAVISSAAERGDIGEHAGYLSLAIIYFFFFVGNFVAVPVIECTNAKWTMTAGAASFIFFQVGFLHLKEYYLYASSAVLGFGSGFFWTGQGSYLAQISKAKNSRRNSGILWALFQSSIAVGGMFLLAIFTFVSTEQKISERTVTLLYTVFSAANVVGVLVLALLPNATTYGVELLNSPRKNFDVLETFASIFHVLTSKKMFLIGFAFCFTGLSNSMYSSVYSTVIAFTKRLGTNTNALMAIYAIVMGSGQIVGGCVFGLLGEKTKRLGRKNIIIGGMALHLATFSAIFVNFPAEASLKATDDVSLIEPSITIAMVCGFMLGLGDAIWNTQIYAFLVDNYSTRSSQAFAIYKATQAIANCAAFFYGSFINLTGHLAIITVMTVLGAIGFYRCETIIEREKAEKERNSSDITGCQEMQSFFPLEALLTVDCDSASRPLRASPTMCCTRKKPRSAPTPAPSPAIKNKKDNPLPKPPLALPCTGGMTGETSTNPDTTALKVSSIEKPQNVTTNLDGAVASKKNAAKSVKSPSREQKPQTDVSAPKEKAEDRSKELPSKQQKPRSEESMPKEKAEARGKESPQKQQKPKTDQLVPKEKAEAGSSVSKEKAEAGNKEAASPPRQQKLLNKQPSRKDQEPGDKKTPMEKMMPSPPQLRLQSTRVSEIEDQMPSGGSACSAIDTKKSKEVPDMTQLDNESQKSEKSQKTQTSNKTLKRPTFSTKEENTKGR</sequence>
<proteinExistence type="inferred from homology"/>
<dbReference type="Gene3D" id="1.20.1250.20">
    <property type="entry name" value="MFS general substrate transporter like domains"/>
    <property type="match status" value="2"/>
</dbReference>
<keyword evidence="5 10" id="KW-0472">Membrane</keyword>
<feature type="region of interest" description="Disordered" evidence="9">
    <location>
        <begin position="472"/>
        <end position="755"/>
    </location>
</feature>